<evidence type="ECO:0000256" key="1">
    <source>
        <dbReference type="SAM" id="MobiDB-lite"/>
    </source>
</evidence>
<evidence type="ECO:0008006" key="4">
    <source>
        <dbReference type="Google" id="ProtNLM"/>
    </source>
</evidence>
<feature type="region of interest" description="Disordered" evidence="1">
    <location>
        <begin position="339"/>
        <end position="449"/>
    </location>
</feature>
<accession>A0A934V5I4</accession>
<proteinExistence type="predicted"/>
<dbReference type="InterPro" id="IPR038332">
    <property type="entry name" value="PPE_sf"/>
</dbReference>
<keyword evidence="3" id="KW-1185">Reference proteome</keyword>
<feature type="compositionally biased region" description="Gly residues" evidence="1">
    <location>
        <begin position="381"/>
        <end position="403"/>
    </location>
</feature>
<feature type="compositionally biased region" description="Polar residues" evidence="1">
    <location>
        <begin position="343"/>
        <end position="355"/>
    </location>
</feature>
<dbReference type="Proteomes" id="UP000635245">
    <property type="component" value="Unassembled WGS sequence"/>
</dbReference>
<feature type="region of interest" description="Disordered" evidence="1">
    <location>
        <begin position="1"/>
        <end position="21"/>
    </location>
</feature>
<feature type="compositionally biased region" description="Basic and acidic residues" evidence="1">
    <location>
        <begin position="405"/>
        <end position="414"/>
    </location>
</feature>
<evidence type="ECO:0000313" key="2">
    <source>
        <dbReference type="EMBL" id="MBK1785185.1"/>
    </source>
</evidence>
<dbReference type="EMBL" id="JAENJH010000002">
    <property type="protein sequence ID" value="MBK1785185.1"/>
    <property type="molecule type" value="Genomic_DNA"/>
</dbReference>
<dbReference type="AlphaFoldDB" id="A0A934V5I4"/>
<reference evidence="2" key="1">
    <citation type="submission" date="2020-12" db="EMBL/GenBank/DDBJ databases">
        <title>Prauserella sp. ASG 168, a novel actinomycete isolated from cave rock.</title>
        <authorList>
            <person name="Suriyachadkun C."/>
        </authorList>
    </citation>
    <scope>NUCLEOTIDE SEQUENCE</scope>
    <source>
        <strain evidence="2">ASG 168</strain>
    </source>
</reference>
<organism evidence="2 3">
    <name type="scientific">Prauserella cavernicola</name>
    <dbReference type="NCBI Taxonomy" id="2800127"/>
    <lineage>
        <taxon>Bacteria</taxon>
        <taxon>Bacillati</taxon>
        <taxon>Actinomycetota</taxon>
        <taxon>Actinomycetes</taxon>
        <taxon>Pseudonocardiales</taxon>
        <taxon>Pseudonocardiaceae</taxon>
        <taxon>Prauserella</taxon>
    </lineage>
</organism>
<name>A0A934V5I4_9PSEU</name>
<sequence>MGESRQTSSVPMGDNGEVAGIVQQARGRADGFTYGDDRAIGDRPNWQAQESEQLYSYATVNNEPGTAEEIGQSWAGHSASLSRASEDLYNAIAELGAAWVGQGAGAAQGSLVGIANSSAQASEAANTMSSRLTQQAAAAAELKKMPQPSDFDPGQMTAAMLAGGPAAMVKDMKPKFDAANDIKAQQVAYLEAYTTAMAEIDGSTPSFGPESLGLKPMSGVSTLSAGPVGGPGAYGMPGSGSPGGVLHGGLGATPIAAHGGEQNVAASGFQGGSHAAPPQAPPGAPAPGSAPAPGVGAGAGTGSVPSAPSVPTGGPNVAASLGGAAAGGALGYAGARSLAKGNRTGSTKQSSTDTTASNQQGASSAASVQQQQPGVVNPAGTIGGGAPQGAAPMGGMGGMGAGGARQEEEKEHTHASFLIDPDPDETFGATQATPPPVLGAWGSDDDEER</sequence>
<comment type="caution">
    <text evidence="2">The sequence shown here is derived from an EMBL/GenBank/DDBJ whole genome shotgun (WGS) entry which is preliminary data.</text>
</comment>
<feature type="compositionally biased region" description="Pro residues" evidence="1">
    <location>
        <begin position="278"/>
        <end position="290"/>
    </location>
</feature>
<feature type="region of interest" description="Disordered" evidence="1">
    <location>
        <begin position="264"/>
        <end position="312"/>
    </location>
</feature>
<dbReference type="Gene3D" id="1.20.1260.20">
    <property type="entry name" value="PPE superfamily"/>
    <property type="match status" value="1"/>
</dbReference>
<evidence type="ECO:0000313" key="3">
    <source>
        <dbReference type="Proteomes" id="UP000635245"/>
    </source>
</evidence>
<gene>
    <name evidence="2" type="ORF">JHE00_12700</name>
</gene>
<feature type="compositionally biased region" description="Low complexity" evidence="1">
    <location>
        <begin position="356"/>
        <end position="372"/>
    </location>
</feature>
<protein>
    <recommendedName>
        <fullName evidence="4">PPE domain-containing protein</fullName>
    </recommendedName>
</protein>
<feature type="compositionally biased region" description="Polar residues" evidence="1">
    <location>
        <begin position="1"/>
        <end position="10"/>
    </location>
</feature>